<evidence type="ECO:0000313" key="4">
    <source>
        <dbReference type="Proteomes" id="UP000425916"/>
    </source>
</evidence>
<organism evidence="3 4">
    <name type="scientific">Neomoorella glycerini</name>
    <dbReference type="NCBI Taxonomy" id="55779"/>
    <lineage>
        <taxon>Bacteria</taxon>
        <taxon>Bacillati</taxon>
        <taxon>Bacillota</taxon>
        <taxon>Clostridia</taxon>
        <taxon>Neomoorellales</taxon>
        <taxon>Neomoorellaceae</taxon>
        <taxon>Neomoorella</taxon>
    </lineage>
</organism>
<dbReference type="Proteomes" id="UP000425916">
    <property type="component" value="Chromosome"/>
</dbReference>
<keyword evidence="2" id="KW-0945">Host-virus interaction</keyword>
<evidence type="ECO:0008006" key="5">
    <source>
        <dbReference type="Google" id="ProtNLM"/>
    </source>
</evidence>
<dbReference type="EMBL" id="CP046244">
    <property type="protein sequence ID" value="QGP91699.1"/>
    <property type="molecule type" value="Genomic_DNA"/>
</dbReference>
<name>A0A6I5ZQ22_9FIRM</name>
<protein>
    <recommendedName>
        <fullName evidence="5">Head fiber protein</fullName>
    </recommendedName>
</protein>
<dbReference type="AlphaFoldDB" id="A0A6I5ZQ22"/>
<dbReference type="RefSeq" id="WP_170290928.1">
    <property type="nucleotide sequence ID" value="NZ_CP046244.1"/>
</dbReference>
<dbReference type="Pfam" id="PF11133">
    <property type="entry name" value="Phage_head_fibr"/>
    <property type="match status" value="1"/>
</dbReference>
<reference evidence="3 4" key="1">
    <citation type="submission" date="2019-11" db="EMBL/GenBank/DDBJ databases">
        <title>Genome sequence of Moorella glycerini DSM11254.</title>
        <authorList>
            <person name="Poehlein A."/>
            <person name="Boeer T."/>
            <person name="Daniel R."/>
        </authorList>
    </citation>
    <scope>NUCLEOTIDE SEQUENCE [LARGE SCALE GENOMIC DNA]</scope>
    <source>
        <strain evidence="3 4">DSM 11254</strain>
    </source>
</reference>
<evidence type="ECO:0000313" key="3">
    <source>
        <dbReference type="EMBL" id="QGP91699.1"/>
    </source>
</evidence>
<evidence type="ECO:0000256" key="2">
    <source>
        <dbReference type="ARBA" id="ARBA00022581"/>
    </source>
</evidence>
<dbReference type="InterPro" id="IPR022741">
    <property type="entry name" value="Phage_B103_Gp8"/>
</dbReference>
<sequence>MPTYNPILTITLTPAGVIAPHRFVNFAGGQAGAGQAARGVTHDGAEAGEKAVAVIALGTAIVEAGGAINTGDPLTADANGKAVVVTDASGAAINAIAVGSTAADGDLVEVIVVSPVAKATMTRAAAQANSTAADVATIVADFNALLAKLRAAGIMAQ</sequence>
<accession>A0A6I5ZQ22</accession>
<keyword evidence="4" id="KW-1185">Reference proteome</keyword>
<dbReference type="Gene3D" id="6.10.140.1630">
    <property type="match status" value="1"/>
</dbReference>
<evidence type="ECO:0000256" key="1">
    <source>
        <dbReference type="ARBA" id="ARBA00004328"/>
    </source>
</evidence>
<proteinExistence type="predicted"/>
<gene>
    <name evidence="3" type="ORF">MGLY_10410</name>
</gene>
<comment type="subcellular location">
    <subcellularLocation>
        <location evidence="1">Virion</location>
    </subcellularLocation>
</comment>